<accession>A0ABP7M0K6</accession>
<comment type="caution">
    <text evidence="3">The sequence shown here is derived from an EMBL/GenBank/DDBJ whole genome shotgun (WGS) entry which is preliminary data.</text>
</comment>
<evidence type="ECO:0000256" key="1">
    <source>
        <dbReference type="SAM" id="SignalP"/>
    </source>
</evidence>
<dbReference type="PROSITE" id="PS51257">
    <property type="entry name" value="PROKAR_LIPOPROTEIN"/>
    <property type="match status" value="1"/>
</dbReference>
<proteinExistence type="predicted"/>
<dbReference type="Pfam" id="PF14730">
    <property type="entry name" value="DUF4468"/>
    <property type="match status" value="1"/>
</dbReference>
<evidence type="ECO:0000313" key="3">
    <source>
        <dbReference type="EMBL" id="GAA3909915.1"/>
    </source>
</evidence>
<feature type="signal peptide" evidence="1">
    <location>
        <begin position="1"/>
        <end position="20"/>
    </location>
</feature>
<gene>
    <name evidence="3" type="ORF">GCM10022277_00770</name>
</gene>
<name>A0ABP7M0K6_9GAMM</name>
<feature type="chain" id="PRO_5047201235" description="DUF4468 domain-containing protein" evidence="1">
    <location>
        <begin position="21"/>
        <end position="160"/>
    </location>
</feature>
<dbReference type="InterPro" id="IPR027823">
    <property type="entry name" value="DUF4468"/>
</dbReference>
<sequence length="160" mass="18447">MSPIKPVFLLWLSFLLAACAAQPFREPISATTIIEIPNAKKEALFQRTEIWMKENFKIGDSEVVMTEPKQARIIGKNKSMLWREVGLVFYVWYSLKVETKDGKIRVTSTITDTTFVTTNDMNSHHSYMDDKIIKSANQHIQNTINQLVNNLKQPTLKSDW</sequence>
<dbReference type="Gene3D" id="3.30.530.80">
    <property type="match status" value="1"/>
</dbReference>
<dbReference type="RefSeq" id="WP_344794297.1">
    <property type="nucleotide sequence ID" value="NZ_BAABBN010000002.1"/>
</dbReference>
<reference evidence="4" key="1">
    <citation type="journal article" date="2019" name="Int. J. Syst. Evol. Microbiol.">
        <title>The Global Catalogue of Microorganisms (GCM) 10K type strain sequencing project: providing services to taxonomists for standard genome sequencing and annotation.</title>
        <authorList>
            <consortium name="The Broad Institute Genomics Platform"/>
            <consortium name="The Broad Institute Genome Sequencing Center for Infectious Disease"/>
            <person name="Wu L."/>
            <person name="Ma J."/>
        </authorList>
    </citation>
    <scope>NUCLEOTIDE SEQUENCE [LARGE SCALE GENOMIC DNA]</scope>
    <source>
        <strain evidence="4">JCM 17551</strain>
    </source>
</reference>
<evidence type="ECO:0000313" key="4">
    <source>
        <dbReference type="Proteomes" id="UP001501565"/>
    </source>
</evidence>
<evidence type="ECO:0000259" key="2">
    <source>
        <dbReference type="Pfam" id="PF14730"/>
    </source>
</evidence>
<protein>
    <recommendedName>
        <fullName evidence="2">DUF4468 domain-containing protein</fullName>
    </recommendedName>
</protein>
<feature type="domain" description="DUF4468" evidence="2">
    <location>
        <begin position="31"/>
        <end position="107"/>
    </location>
</feature>
<organism evidence="3 4">
    <name type="scientific">Litoribacillus peritrichatus</name>
    <dbReference type="NCBI Taxonomy" id="718191"/>
    <lineage>
        <taxon>Bacteria</taxon>
        <taxon>Pseudomonadati</taxon>
        <taxon>Pseudomonadota</taxon>
        <taxon>Gammaproteobacteria</taxon>
        <taxon>Oceanospirillales</taxon>
        <taxon>Oceanospirillaceae</taxon>
        <taxon>Litoribacillus</taxon>
    </lineage>
</organism>
<keyword evidence="4" id="KW-1185">Reference proteome</keyword>
<dbReference type="Proteomes" id="UP001501565">
    <property type="component" value="Unassembled WGS sequence"/>
</dbReference>
<keyword evidence="1" id="KW-0732">Signal</keyword>
<dbReference type="EMBL" id="BAABBN010000002">
    <property type="protein sequence ID" value="GAA3909915.1"/>
    <property type="molecule type" value="Genomic_DNA"/>
</dbReference>